<evidence type="ECO:0000313" key="2">
    <source>
        <dbReference type="EMBL" id="UUX34933.1"/>
    </source>
</evidence>
<protein>
    <submittedName>
        <fullName evidence="2">Uncharacterized protein</fullName>
    </submittedName>
</protein>
<evidence type="ECO:0000256" key="1">
    <source>
        <dbReference type="SAM" id="SignalP"/>
    </source>
</evidence>
<name>A0ABY5P994_9LACT</name>
<organism evidence="2 3">
    <name type="scientific">Fundicoccus culcitae</name>
    <dbReference type="NCBI Taxonomy" id="2969821"/>
    <lineage>
        <taxon>Bacteria</taxon>
        <taxon>Bacillati</taxon>
        <taxon>Bacillota</taxon>
        <taxon>Bacilli</taxon>
        <taxon>Lactobacillales</taxon>
        <taxon>Aerococcaceae</taxon>
        <taxon>Fundicoccus</taxon>
    </lineage>
</organism>
<sequence length="129" mass="14744">MSIKTKLFKGVAMAVLFSPQIAYAVNQDYYFHFPSPGTVLITTENFKNDYDNFAVVNTKYNDLVQTDNVQYRVVKNTIFGTQRSTSSYQVFGNYSMSLTYLDGTTYGDYRRLEAQSYTHYATISGTWAP</sequence>
<keyword evidence="3" id="KW-1185">Reference proteome</keyword>
<keyword evidence="1" id="KW-0732">Signal</keyword>
<feature type="signal peptide" evidence="1">
    <location>
        <begin position="1"/>
        <end position="24"/>
    </location>
</feature>
<dbReference type="EMBL" id="CP102453">
    <property type="protein sequence ID" value="UUX34933.1"/>
    <property type="molecule type" value="Genomic_DNA"/>
</dbReference>
<dbReference type="RefSeq" id="WP_313794426.1">
    <property type="nucleotide sequence ID" value="NZ_CP102453.1"/>
</dbReference>
<accession>A0ABY5P994</accession>
<evidence type="ECO:0000313" key="3">
    <source>
        <dbReference type="Proteomes" id="UP001315967"/>
    </source>
</evidence>
<reference evidence="2 3" key="1">
    <citation type="submission" date="2022-08" db="EMBL/GenBank/DDBJ databases">
        <title>Aerococcaceae sp. nov isolated from spoiled eye mask.</title>
        <authorList>
            <person name="Zhou G."/>
            <person name="Xie X.-B."/>
            <person name="Shi Q.-S."/>
            <person name="Wang Y.-S."/>
            <person name="Wen X."/>
            <person name="Peng H."/>
            <person name="Yang X.-J."/>
            <person name="Tao H.-B."/>
            <person name="Huang X.-M."/>
        </authorList>
    </citation>
    <scope>NUCLEOTIDE SEQUENCE [LARGE SCALE GENOMIC DNA]</scope>
    <source>
        <strain evidence="3">DM20194951</strain>
    </source>
</reference>
<gene>
    <name evidence="2" type="ORF">NRE15_04615</name>
</gene>
<proteinExistence type="predicted"/>
<feature type="chain" id="PRO_5045425692" evidence="1">
    <location>
        <begin position="25"/>
        <end position="129"/>
    </location>
</feature>
<dbReference type="Proteomes" id="UP001315967">
    <property type="component" value="Chromosome"/>
</dbReference>